<comment type="caution">
    <text evidence="1">The sequence shown here is derived from an EMBL/GenBank/DDBJ whole genome shotgun (WGS) entry which is preliminary data.</text>
</comment>
<dbReference type="AlphaFoldDB" id="A0A366DKD2"/>
<evidence type="ECO:0000313" key="1">
    <source>
        <dbReference type="EMBL" id="RBO90491.1"/>
    </source>
</evidence>
<organism evidence="1 2">
    <name type="scientific">Pseudochrobactrum asaccharolyticum</name>
    <dbReference type="NCBI Taxonomy" id="354351"/>
    <lineage>
        <taxon>Bacteria</taxon>
        <taxon>Pseudomonadati</taxon>
        <taxon>Pseudomonadota</taxon>
        <taxon>Alphaproteobacteria</taxon>
        <taxon>Hyphomicrobiales</taxon>
        <taxon>Brucellaceae</taxon>
        <taxon>Pseudochrobactrum</taxon>
    </lineage>
</organism>
<accession>A0A366DKD2</accession>
<proteinExistence type="predicted"/>
<dbReference type="EMBL" id="QNRH01000013">
    <property type="protein sequence ID" value="RBO90491.1"/>
    <property type="molecule type" value="Genomic_DNA"/>
</dbReference>
<evidence type="ECO:0000313" key="2">
    <source>
        <dbReference type="Proteomes" id="UP000252893"/>
    </source>
</evidence>
<name>A0A366DKD2_9HYPH</name>
<dbReference type="RefSeq" id="WP_113946243.1">
    <property type="nucleotide sequence ID" value="NZ_JBHEEG010000005.1"/>
</dbReference>
<dbReference type="Proteomes" id="UP000252893">
    <property type="component" value="Unassembled WGS sequence"/>
</dbReference>
<gene>
    <name evidence="1" type="ORF">DFR47_11352</name>
</gene>
<reference evidence="1 2" key="1">
    <citation type="submission" date="2018-06" db="EMBL/GenBank/DDBJ databases">
        <title>Genomic Encyclopedia of Type Strains, Phase IV (KMG-IV): sequencing the most valuable type-strain genomes for metagenomic binning, comparative biology and taxonomic classification.</title>
        <authorList>
            <person name="Goeker M."/>
        </authorList>
    </citation>
    <scope>NUCLEOTIDE SEQUENCE [LARGE SCALE GENOMIC DNA]</scope>
    <source>
        <strain evidence="1 2">DSM 25619</strain>
    </source>
</reference>
<sequence length="62" mass="6691">MPKYQIQLKETITYTMEIEADDAGIAQAEALDAWAQSEDPFGEFSGNSSGAEVKGICFNTAT</sequence>
<keyword evidence="2" id="KW-1185">Reference proteome</keyword>
<protein>
    <submittedName>
        <fullName evidence="1">Uncharacterized protein</fullName>
    </submittedName>
</protein>